<evidence type="ECO:0000313" key="2">
    <source>
        <dbReference type="Proteomes" id="UP000189728"/>
    </source>
</evidence>
<reference evidence="1 2" key="1">
    <citation type="submission" date="2016-08" db="EMBL/GenBank/DDBJ databases">
        <title>Campylobacter species from sea mammals.</title>
        <authorList>
            <person name="Gilbert M.J."/>
            <person name="Byrne B.A."/>
            <person name="Zomer A.L."/>
            <person name="Wagenaar J.A."/>
        </authorList>
    </citation>
    <scope>NUCLEOTIDE SEQUENCE [LARGE SCALE GENOMIC DNA]</scope>
    <source>
        <strain evidence="1 2">1105248</strain>
    </source>
</reference>
<dbReference type="EMBL" id="MCRK01000036">
    <property type="protein sequence ID" value="OPA77321.1"/>
    <property type="molecule type" value="Genomic_DNA"/>
</dbReference>
<dbReference type="GO" id="GO:0015562">
    <property type="term" value="F:efflux transmembrane transporter activity"/>
    <property type="evidence" value="ECO:0007669"/>
    <property type="project" value="InterPro"/>
</dbReference>
<comment type="caution">
    <text evidence="1">The sequence shown here is derived from an EMBL/GenBank/DDBJ whole genome shotgun (WGS) entry which is preliminary data.</text>
</comment>
<evidence type="ECO:0000313" key="1">
    <source>
        <dbReference type="EMBL" id="OPA77321.1"/>
    </source>
</evidence>
<accession>A0AAX0LAB9</accession>
<name>A0AAX0LAB9_9BACT</name>
<proteinExistence type="predicted"/>
<dbReference type="Proteomes" id="UP000189728">
    <property type="component" value="Unassembled WGS sequence"/>
</dbReference>
<gene>
    <name evidence="1" type="ORF">BFG04_04295</name>
</gene>
<organism evidence="1 2">
    <name type="scientific">Campylobacter pinnipediorum subsp. pinnipediorum</name>
    <dbReference type="NCBI Taxonomy" id="1660067"/>
    <lineage>
        <taxon>Bacteria</taxon>
        <taxon>Pseudomonadati</taxon>
        <taxon>Campylobacterota</taxon>
        <taxon>Epsilonproteobacteria</taxon>
        <taxon>Campylobacterales</taxon>
        <taxon>Campylobacteraceae</taxon>
        <taxon>Campylobacter</taxon>
    </lineage>
</organism>
<dbReference type="AlphaFoldDB" id="A0AAX0LAB9"/>
<dbReference type="RefSeq" id="WP_069632001.1">
    <property type="nucleotide sequence ID" value="NZ_CP012547.1"/>
</dbReference>
<sequence>MFTKEALYDYEYLLNKAKKDSPTINIKKLDIKIAKEDTKFQKADFYPRLLFSALSQYSDTFDKNYNSIHVRELTSKLYLLSKSNINHT</sequence>
<dbReference type="SUPFAM" id="SSF56954">
    <property type="entry name" value="Outer membrane efflux proteins (OEP)"/>
    <property type="match status" value="1"/>
</dbReference>
<protein>
    <submittedName>
        <fullName evidence="1">Uncharacterized protein</fullName>
    </submittedName>
</protein>